<proteinExistence type="predicted"/>
<dbReference type="RefSeq" id="WP_377916110.1">
    <property type="nucleotide sequence ID" value="NZ_JBHRZT010000052.1"/>
</dbReference>
<evidence type="ECO:0000313" key="5">
    <source>
        <dbReference type="Proteomes" id="UP001595752"/>
    </source>
</evidence>
<dbReference type="EMBL" id="JBHRZT010000052">
    <property type="protein sequence ID" value="MFC3884560.1"/>
    <property type="molecule type" value="Genomic_DNA"/>
</dbReference>
<keyword evidence="5" id="KW-1185">Reference proteome</keyword>
<evidence type="ECO:0000256" key="3">
    <source>
        <dbReference type="SAM" id="Coils"/>
    </source>
</evidence>
<feature type="coiled-coil region" evidence="3">
    <location>
        <begin position="5"/>
        <end position="32"/>
    </location>
</feature>
<reference evidence="5" key="1">
    <citation type="journal article" date="2019" name="Int. J. Syst. Evol. Microbiol.">
        <title>The Global Catalogue of Microorganisms (GCM) 10K type strain sequencing project: providing services to taxonomists for standard genome sequencing and annotation.</title>
        <authorList>
            <consortium name="The Broad Institute Genomics Platform"/>
            <consortium name="The Broad Institute Genome Sequencing Center for Infectious Disease"/>
            <person name="Wu L."/>
            <person name="Ma J."/>
        </authorList>
    </citation>
    <scope>NUCLEOTIDE SEQUENCE [LARGE SCALE GENOMIC DNA]</scope>
    <source>
        <strain evidence="5">CCUG 61889</strain>
    </source>
</reference>
<sequence length="267" mass="31642">MMNSLKLLTKERENAREAYLEYRNNRSYYEEQRDKKIQQTYYQNTSLERNSIHHLLEKTHQNKLNYSPHRYVYPWVDLHENGKLKSLYSGKGMDPLVVIEEDIRILENTARGNITSLSDEITLNCEHVVPQSWFHKQEPMRGDLHHLFACEPACNSRRGNHPYYDFSDYVPESRILGIKEGCGKVDEGKFEPEYGKGIVARATLYFLIRYPGIIKNDFVNLQLLLEWHQRFPVSLYEKHRNLAIFELQGNRNPFIDFPEMAEELINE</sequence>
<evidence type="ECO:0000256" key="2">
    <source>
        <dbReference type="ARBA" id="ARBA00022801"/>
    </source>
</evidence>
<dbReference type="PANTHER" id="PTHR33607:SF2">
    <property type="entry name" value="ENDONUCLEASE-1"/>
    <property type="match status" value="1"/>
</dbReference>
<keyword evidence="2" id="KW-0378">Hydrolase</keyword>
<accession>A0ABV8B3S1</accession>
<name>A0ABV8B3S1_9BACI</name>
<evidence type="ECO:0000256" key="1">
    <source>
        <dbReference type="ARBA" id="ARBA00022722"/>
    </source>
</evidence>
<keyword evidence="1" id="KW-0540">Nuclease</keyword>
<organism evidence="4 5">
    <name type="scientific">Bacillus songklensis</name>
    <dbReference type="NCBI Taxonomy" id="1069116"/>
    <lineage>
        <taxon>Bacteria</taxon>
        <taxon>Bacillati</taxon>
        <taxon>Bacillota</taxon>
        <taxon>Bacilli</taxon>
        <taxon>Bacillales</taxon>
        <taxon>Bacillaceae</taxon>
        <taxon>Bacillus</taxon>
    </lineage>
</organism>
<dbReference type="InterPro" id="IPR007346">
    <property type="entry name" value="Endonuclease-I"/>
</dbReference>
<dbReference type="Pfam" id="PF04231">
    <property type="entry name" value="Endonuclease_1"/>
    <property type="match status" value="1"/>
</dbReference>
<gene>
    <name evidence="4" type="ORF">ACFOU2_14015</name>
</gene>
<dbReference type="Proteomes" id="UP001595752">
    <property type="component" value="Unassembled WGS sequence"/>
</dbReference>
<evidence type="ECO:0000313" key="4">
    <source>
        <dbReference type="EMBL" id="MFC3884560.1"/>
    </source>
</evidence>
<dbReference type="PANTHER" id="PTHR33607">
    <property type="entry name" value="ENDONUCLEASE-1"/>
    <property type="match status" value="1"/>
</dbReference>
<dbReference type="GO" id="GO:0004519">
    <property type="term" value="F:endonuclease activity"/>
    <property type="evidence" value="ECO:0007669"/>
    <property type="project" value="UniProtKB-KW"/>
</dbReference>
<protein>
    <submittedName>
        <fullName evidence="4">Endonuclease I family protein</fullName>
    </submittedName>
</protein>
<comment type="caution">
    <text evidence="4">The sequence shown here is derived from an EMBL/GenBank/DDBJ whole genome shotgun (WGS) entry which is preliminary data.</text>
</comment>
<keyword evidence="3" id="KW-0175">Coiled coil</keyword>
<keyword evidence="4" id="KW-0255">Endonuclease</keyword>
<dbReference type="SUPFAM" id="SSF54060">
    <property type="entry name" value="His-Me finger endonucleases"/>
    <property type="match status" value="1"/>
</dbReference>
<dbReference type="InterPro" id="IPR044925">
    <property type="entry name" value="His-Me_finger_sf"/>
</dbReference>